<comment type="caution">
    <text evidence="2">The sequence shown here is derived from an EMBL/GenBank/DDBJ whole genome shotgun (WGS) entry which is preliminary data.</text>
</comment>
<organism evidence="2 3">
    <name type="scientific">Datura stramonium</name>
    <name type="common">Jimsonweed</name>
    <name type="synonym">Common thornapple</name>
    <dbReference type="NCBI Taxonomy" id="4076"/>
    <lineage>
        <taxon>Eukaryota</taxon>
        <taxon>Viridiplantae</taxon>
        <taxon>Streptophyta</taxon>
        <taxon>Embryophyta</taxon>
        <taxon>Tracheophyta</taxon>
        <taxon>Spermatophyta</taxon>
        <taxon>Magnoliopsida</taxon>
        <taxon>eudicotyledons</taxon>
        <taxon>Gunneridae</taxon>
        <taxon>Pentapetalae</taxon>
        <taxon>asterids</taxon>
        <taxon>lamiids</taxon>
        <taxon>Solanales</taxon>
        <taxon>Solanaceae</taxon>
        <taxon>Solanoideae</taxon>
        <taxon>Datureae</taxon>
        <taxon>Datura</taxon>
    </lineage>
</organism>
<feature type="region of interest" description="Disordered" evidence="1">
    <location>
        <begin position="1"/>
        <end position="52"/>
    </location>
</feature>
<protein>
    <submittedName>
        <fullName evidence="2">Uncharacterized protein</fullName>
    </submittedName>
</protein>
<gene>
    <name evidence="2" type="ORF">HAX54_009170</name>
</gene>
<sequence>VSSTPSSPTIPLTPAPIVIDSATNNHTDTTKPEVRDVSVGQHSDPNMPLSGP</sequence>
<evidence type="ECO:0000313" key="3">
    <source>
        <dbReference type="Proteomes" id="UP000823775"/>
    </source>
</evidence>
<feature type="non-terminal residue" evidence="2">
    <location>
        <position position="1"/>
    </location>
</feature>
<keyword evidence="3" id="KW-1185">Reference proteome</keyword>
<dbReference type="EMBL" id="JACEIK010001497">
    <property type="protein sequence ID" value="MCD7469858.1"/>
    <property type="molecule type" value="Genomic_DNA"/>
</dbReference>
<dbReference type="Proteomes" id="UP000823775">
    <property type="component" value="Unassembled WGS sequence"/>
</dbReference>
<accession>A0ABS8TFD1</accession>
<feature type="compositionally biased region" description="Low complexity" evidence="1">
    <location>
        <begin position="1"/>
        <end position="12"/>
    </location>
</feature>
<evidence type="ECO:0000313" key="2">
    <source>
        <dbReference type="EMBL" id="MCD7469858.1"/>
    </source>
</evidence>
<name>A0ABS8TFD1_DATST</name>
<proteinExistence type="predicted"/>
<evidence type="ECO:0000256" key="1">
    <source>
        <dbReference type="SAM" id="MobiDB-lite"/>
    </source>
</evidence>
<reference evidence="2 3" key="1">
    <citation type="journal article" date="2021" name="BMC Genomics">
        <title>Datura genome reveals duplications of psychoactive alkaloid biosynthetic genes and high mutation rate following tissue culture.</title>
        <authorList>
            <person name="Rajewski A."/>
            <person name="Carter-House D."/>
            <person name="Stajich J."/>
            <person name="Litt A."/>
        </authorList>
    </citation>
    <scope>NUCLEOTIDE SEQUENCE [LARGE SCALE GENOMIC DNA]</scope>
    <source>
        <strain evidence="2">AR-01</strain>
    </source>
</reference>